<evidence type="ECO:0000313" key="3">
    <source>
        <dbReference type="Proteomes" id="UP000757232"/>
    </source>
</evidence>
<feature type="region of interest" description="Disordered" evidence="1">
    <location>
        <begin position="736"/>
        <end position="786"/>
    </location>
</feature>
<protein>
    <submittedName>
        <fullName evidence="2">Uncharacterized protein</fullName>
    </submittedName>
</protein>
<feature type="region of interest" description="Disordered" evidence="1">
    <location>
        <begin position="123"/>
        <end position="145"/>
    </location>
</feature>
<reference evidence="2" key="1">
    <citation type="submission" date="2016-06" db="EMBL/GenBank/DDBJ databases">
        <title>Draft Genome sequence of the fungus Inonotus baumii.</title>
        <authorList>
            <person name="Zhu H."/>
            <person name="Lin W."/>
        </authorList>
    </citation>
    <scope>NUCLEOTIDE SEQUENCE</scope>
    <source>
        <strain evidence="2">821</strain>
    </source>
</reference>
<comment type="caution">
    <text evidence="2">The sequence shown here is derived from an EMBL/GenBank/DDBJ whole genome shotgun (WGS) entry which is preliminary data.</text>
</comment>
<dbReference type="Gene3D" id="1.25.40.10">
    <property type="entry name" value="Tetratricopeptide repeat domain"/>
    <property type="match status" value="1"/>
</dbReference>
<feature type="region of interest" description="Disordered" evidence="1">
    <location>
        <begin position="404"/>
        <end position="446"/>
    </location>
</feature>
<dbReference type="SUPFAM" id="SSF48452">
    <property type="entry name" value="TPR-like"/>
    <property type="match status" value="1"/>
</dbReference>
<feature type="compositionally biased region" description="Low complexity" evidence="1">
    <location>
        <begin position="737"/>
        <end position="765"/>
    </location>
</feature>
<keyword evidence="3" id="KW-1185">Reference proteome</keyword>
<name>A0A9Q5HWC8_SANBA</name>
<sequence>MMPDCAPPLTFETCGTIPTVSETLLDEFAKAKIMGDDVQGIVSMPKKKRRKRTKKGNTAGVTKSKNSNKGTVESANSRGNQNVLCISRNKHWKYISSYHGPWLQLPLELLESLLILNLDPATVSSEHSPISPPSSPSPSSTSSRRVGFARLLDRTSSLISNTTSLQRSAGLGVSTTALASSSPKLSPALIPPPGKATPPPIDPGVFRSVTTIRRLIDEAAELAVRASSGLSAAALGSLQGGGGGGSGGGAFGLNGSSWAAAQALGLNSLGEFGGGGGGRNVPMSATRIHRLRALAVQKLAEAYRTDEIASSVMVMQRGTVFDDIAEKVLKIDPKNVDAHYVHFFHEKIPSRQLAESTSTSVLDQLLAENPQRIEFYRTRAIVHCFRDEYPLAVRDFSQALKESRAIRKTRQAHKPSQRANSENGLSKAKRRKGKVNGQAPPDGTAAVIEGADGEQLLLHPSVLPDAPEPIELQALFLRGSAYFAHALYLIEDAFFKLEEIPRVPLNDFGEMQLCYVRGKYGGTEVNNPDGPLGRSDGAKARAYRAVLGESPLREQVCALLRKSKRDHERFLAHFDSMEPSAEAFDGVEQLTDTLQKMERAFALLDAYRPMSRQHESSSNSAQELTDIPLTFTTYHPLMLEGHFSILNCLLMLGDFETLTSTFERTSGIVAGLEGYPVFLPPRSMAQGEFMETLERLAGGWKYGKMSNALVRVQKQPMRPPSATHPSRDLIFADDEAATGTSSSSAGPSTSASSSTNPSPSSGRRPSLSEDADIDSPAPASTDTQSDLRTTLEHLRFLLAPMHNRLRKRAERAANEKARGEEGKKSAPLSLALHSARVEVILAWLGAVHLPELQEVAE</sequence>
<feature type="compositionally biased region" description="Basic residues" evidence="1">
    <location>
        <begin position="45"/>
        <end position="55"/>
    </location>
</feature>
<feature type="compositionally biased region" description="Pro residues" evidence="1">
    <location>
        <begin position="189"/>
        <end position="202"/>
    </location>
</feature>
<feature type="compositionally biased region" description="Basic residues" evidence="1">
    <location>
        <begin position="406"/>
        <end position="416"/>
    </location>
</feature>
<dbReference type="InterPro" id="IPR011990">
    <property type="entry name" value="TPR-like_helical_dom_sf"/>
</dbReference>
<feature type="region of interest" description="Disordered" evidence="1">
    <location>
        <begin position="182"/>
        <end position="203"/>
    </location>
</feature>
<dbReference type="AlphaFoldDB" id="A0A9Q5HWC8"/>
<feature type="region of interest" description="Disordered" evidence="1">
    <location>
        <begin position="45"/>
        <end position="78"/>
    </location>
</feature>
<evidence type="ECO:0000256" key="1">
    <source>
        <dbReference type="SAM" id="MobiDB-lite"/>
    </source>
</evidence>
<proteinExistence type="predicted"/>
<dbReference type="EMBL" id="LNZH02000195">
    <property type="protein sequence ID" value="OCB87089.1"/>
    <property type="molecule type" value="Genomic_DNA"/>
</dbReference>
<accession>A0A9Q5HWC8</accession>
<dbReference type="OrthoDB" id="420046at2759"/>
<feature type="compositionally biased region" description="Polar residues" evidence="1">
    <location>
        <begin position="59"/>
        <end position="78"/>
    </location>
</feature>
<gene>
    <name evidence="2" type="ORF">A7U60_g5824</name>
</gene>
<evidence type="ECO:0000313" key="2">
    <source>
        <dbReference type="EMBL" id="OCB87089.1"/>
    </source>
</evidence>
<organism evidence="2 3">
    <name type="scientific">Sanghuangporus baumii</name>
    <name type="common">Phellinus baumii</name>
    <dbReference type="NCBI Taxonomy" id="108892"/>
    <lineage>
        <taxon>Eukaryota</taxon>
        <taxon>Fungi</taxon>
        <taxon>Dikarya</taxon>
        <taxon>Basidiomycota</taxon>
        <taxon>Agaricomycotina</taxon>
        <taxon>Agaricomycetes</taxon>
        <taxon>Hymenochaetales</taxon>
        <taxon>Hymenochaetaceae</taxon>
        <taxon>Sanghuangporus</taxon>
    </lineage>
</organism>
<dbReference type="Proteomes" id="UP000757232">
    <property type="component" value="Unassembled WGS sequence"/>
</dbReference>